<proteinExistence type="predicted"/>
<accession>A0A432LHB6</accession>
<dbReference type="RefSeq" id="WP_126677664.1">
    <property type="nucleotide sequence ID" value="NZ_RYYU01000001.1"/>
</dbReference>
<name>A0A432LHB6_9BACT</name>
<reference evidence="1 2" key="1">
    <citation type="submission" date="2018-12" db="EMBL/GenBank/DDBJ databases">
        <title>Genome sequencing of Prevotella sp. KCOM 3155 (= JS262).</title>
        <authorList>
            <person name="Kook J.-K."/>
            <person name="Park S.-N."/>
            <person name="Lim Y.K."/>
        </authorList>
    </citation>
    <scope>NUCLEOTIDE SEQUENCE [LARGE SCALE GENOMIC DNA]</scope>
    <source>
        <strain evidence="1 2">KCOM 3155</strain>
    </source>
</reference>
<dbReference type="EMBL" id="RYYU01000001">
    <property type="protein sequence ID" value="RUL58566.1"/>
    <property type="molecule type" value="Genomic_DNA"/>
</dbReference>
<dbReference type="AlphaFoldDB" id="A0A432LHB6"/>
<organism evidence="1 2">
    <name type="scientific">Prevotella koreensis</name>
    <dbReference type="NCBI Taxonomy" id="2490854"/>
    <lineage>
        <taxon>Bacteria</taxon>
        <taxon>Pseudomonadati</taxon>
        <taxon>Bacteroidota</taxon>
        <taxon>Bacteroidia</taxon>
        <taxon>Bacteroidales</taxon>
        <taxon>Prevotellaceae</taxon>
        <taxon>Prevotella</taxon>
    </lineage>
</organism>
<dbReference type="Proteomes" id="UP000278983">
    <property type="component" value="Unassembled WGS sequence"/>
</dbReference>
<dbReference type="OrthoDB" id="9947438at2"/>
<gene>
    <name evidence="1" type="ORF">EHV08_01480</name>
</gene>
<comment type="caution">
    <text evidence="1">The sequence shown here is derived from an EMBL/GenBank/DDBJ whole genome shotgun (WGS) entry which is preliminary data.</text>
</comment>
<protein>
    <submittedName>
        <fullName evidence="1">Uncharacterized protein</fullName>
    </submittedName>
</protein>
<evidence type="ECO:0000313" key="2">
    <source>
        <dbReference type="Proteomes" id="UP000278983"/>
    </source>
</evidence>
<evidence type="ECO:0000313" key="1">
    <source>
        <dbReference type="EMBL" id="RUL58566.1"/>
    </source>
</evidence>
<keyword evidence="2" id="KW-1185">Reference proteome</keyword>
<sequence length="172" mass="20038">MANIDELKRLGERFPNKNVGCGNPDAKILVVTQKAGNEDVDFEYLKELFRNLPDAEDENVDVLKLCYYLVYDEELLKDSFFDNFQVILYSFIDGNHLDKHDPTKLFGMKWMSECTVEDGATQHLFVAHSKADNNRSERLMFCTYPFGKVSYVIQKCTKLLLNWFLLSLKKIF</sequence>